<keyword evidence="2" id="KW-1185">Reference proteome</keyword>
<evidence type="ECO:0000313" key="1">
    <source>
        <dbReference type="EMBL" id="UPL51039.1"/>
    </source>
</evidence>
<reference evidence="1 2" key="1">
    <citation type="submission" date="2022-04" db="EMBL/GenBank/DDBJ databases">
        <title>Hymenobacter sp. isolated from the air.</title>
        <authorList>
            <person name="Won M."/>
            <person name="Lee C.-M."/>
            <person name="Woen H.-Y."/>
            <person name="Kwon S.-W."/>
        </authorList>
    </citation>
    <scope>NUCLEOTIDE SEQUENCE [LARGE SCALE GENOMIC DNA]</scope>
    <source>
        <strain evidence="2">5516 S-25</strain>
    </source>
</reference>
<proteinExistence type="predicted"/>
<dbReference type="RefSeq" id="WP_247976948.1">
    <property type="nucleotide sequence ID" value="NZ_CP095848.1"/>
</dbReference>
<dbReference type="Pfam" id="PF15595">
    <property type="entry name" value="Imm51"/>
    <property type="match status" value="1"/>
</dbReference>
<protein>
    <submittedName>
        <fullName evidence="1">Immunity 51 family protein</fullName>
    </submittedName>
</protein>
<sequence length="141" mass="16078">MTAGFFRPAPLLRATTPTLRLMVSPYYPFLVYDLQENATPERQYRIVVDLSEMDDYYAVFEKHGFSGSGASWAEHIETIVEEHEPELLDHLELAGEGEIFRAYADSRAATQQFLRLVHPIFANLGSLNKYLSQADPGDFFE</sequence>
<dbReference type="Proteomes" id="UP000829647">
    <property type="component" value="Chromosome"/>
</dbReference>
<dbReference type="InterPro" id="IPR028956">
    <property type="entry name" value="Imm51"/>
</dbReference>
<gene>
    <name evidence="1" type="ORF">MWH26_09055</name>
</gene>
<dbReference type="EMBL" id="CP095848">
    <property type="protein sequence ID" value="UPL51039.1"/>
    <property type="molecule type" value="Genomic_DNA"/>
</dbReference>
<organism evidence="1 2">
    <name type="scientific">Hymenobacter sublimis</name>
    <dbReference type="NCBI Taxonomy" id="2933777"/>
    <lineage>
        <taxon>Bacteria</taxon>
        <taxon>Pseudomonadati</taxon>
        <taxon>Bacteroidota</taxon>
        <taxon>Cytophagia</taxon>
        <taxon>Cytophagales</taxon>
        <taxon>Hymenobacteraceae</taxon>
        <taxon>Hymenobacter</taxon>
    </lineage>
</organism>
<evidence type="ECO:0000313" key="2">
    <source>
        <dbReference type="Proteomes" id="UP000829647"/>
    </source>
</evidence>
<accession>A0ABY4JDY1</accession>
<name>A0ABY4JDY1_9BACT</name>